<dbReference type="EMBL" id="JAERRJ010000017">
    <property type="protein sequence ID" value="MBL1079561.1"/>
    <property type="molecule type" value="Genomic_DNA"/>
</dbReference>
<protein>
    <submittedName>
        <fullName evidence="1">Uncharacterized protein</fullName>
    </submittedName>
</protein>
<keyword evidence="2" id="KW-1185">Reference proteome</keyword>
<dbReference type="RefSeq" id="WP_201956341.1">
    <property type="nucleotide sequence ID" value="NZ_JAERRJ010000017.1"/>
</dbReference>
<sequence length="111" mass="12221">MLLRLLGVDTRNGGSPTLYASDRDTYVVLGWEVPERNSRHIEIPHRLLSYLERGTCLGTLLRDTGHGTFFLEGEPLTDPAALNTIGAPAGERSIEVPIGKEVRPDDATTHR</sequence>
<organism evidence="1 2">
    <name type="scientific">Nocardia acididurans</name>
    <dbReference type="NCBI Taxonomy" id="2802282"/>
    <lineage>
        <taxon>Bacteria</taxon>
        <taxon>Bacillati</taxon>
        <taxon>Actinomycetota</taxon>
        <taxon>Actinomycetes</taxon>
        <taxon>Mycobacteriales</taxon>
        <taxon>Nocardiaceae</taxon>
        <taxon>Nocardia</taxon>
    </lineage>
</organism>
<accession>A0ABS1MFW7</accession>
<comment type="caution">
    <text evidence="1">The sequence shown here is derived from an EMBL/GenBank/DDBJ whole genome shotgun (WGS) entry which is preliminary data.</text>
</comment>
<dbReference type="Proteomes" id="UP000602198">
    <property type="component" value="Unassembled WGS sequence"/>
</dbReference>
<name>A0ABS1MFW7_9NOCA</name>
<proteinExistence type="predicted"/>
<reference evidence="1 2" key="1">
    <citation type="submission" date="2021-01" db="EMBL/GenBank/DDBJ databases">
        <title>WGS of actinomycetes isolated from Thailand.</title>
        <authorList>
            <person name="Thawai C."/>
        </authorList>
    </citation>
    <scope>NUCLEOTIDE SEQUENCE [LARGE SCALE GENOMIC DNA]</scope>
    <source>
        <strain evidence="1 2">LPG 2</strain>
    </source>
</reference>
<evidence type="ECO:0000313" key="1">
    <source>
        <dbReference type="EMBL" id="MBL1079561.1"/>
    </source>
</evidence>
<gene>
    <name evidence="1" type="ORF">JK358_34665</name>
</gene>
<evidence type="ECO:0000313" key="2">
    <source>
        <dbReference type="Proteomes" id="UP000602198"/>
    </source>
</evidence>